<evidence type="ECO:0000313" key="2">
    <source>
        <dbReference type="Proteomes" id="UP000054324"/>
    </source>
</evidence>
<dbReference type="RefSeq" id="XP_009175421.1">
    <property type="nucleotide sequence ID" value="XM_009177157.1"/>
</dbReference>
<dbReference type="KEGG" id="ovi:T265_10700"/>
<reference evidence="1 2" key="1">
    <citation type="submission" date="2013-11" db="EMBL/GenBank/DDBJ databases">
        <title>Opisthorchis viverrini - life in the bile duct.</title>
        <authorList>
            <person name="Young N.D."/>
            <person name="Nagarajan N."/>
            <person name="Lin S.J."/>
            <person name="Korhonen P.K."/>
            <person name="Jex A.R."/>
            <person name="Hall R.S."/>
            <person name="Safavi-Hemami H."/>
            <person name="Kaewkong W."/>
            <person name="Bertrand D."/>
            <person name="Gao S."/>
            <person name="Seet Q."/>
            <person name="Wongkham S."/>
            <person name="Teh B.T."/>
            <person name="Wongkham C."/>
            <person name="Intapan P.M."/>
            <person name="Maleewong W."/>
            <person name="Yang X."/>
            <person name="Hu M."/>
            <person name="Wang Z."/>
            <person name="Hofmann A."/>
            <person name="Sternberg P.W."/>
            <person name="Tan P."/>
            <person name="Wang J."/>
            <person name="Gasser R.B."/>
        </authorList>
    </citation>
    <scope>NUCLEOTIDE SEQUENCE [LARGE SCALE GENOMIC DNA]</scope>
</reference>
<sequence length="105" mass="11632">MQGIAKRRRSGIKVDNRDWPDCDEAAVCNLRLLRCPPFAIALTVPFADEDLRPRFPGTFCSCPSTAAVFLKVTSKKGKASLFKFAARDSKLAFVRAQLDRLANVS</sequence>
<dbReference type="AlphaFoldDB" id="A0A074Z195"/>
<organism evidence="1 2">
    <name type="scientific">Opisthorchis viverrini</name>
    <name type="common">Southeast Asian liver fluke</name>
    <dbReference type="NCBI Taxonomy" id="6198"/>
    <lineage>
        <taxon>Eukaryota</taxon>
        <taxon>Metazoa</taxon>
        <taxon>Spiralia</taxon>
        <taxon>Lophotrochozoa</taxon>
        <taxon>Platyhelminthes</taxon>
        <taxon>Trematoda</taxon>
        <taxon>Digenea</taxon>
        <taxon>Opisthorchiida</taxon>
        <taxon>Opisthorchiata</taxon>
        <taxon>Opisthorchiidae</taxon>
        <taxon>Opisthorchis</taxon>
    </lineage>
</organism>
<keyword evidence="2" id="KW-1185">Reference proteome</keyword>
<dbReference type="Proteomes" id="UP000054324">
    <property type="component" value="Unassembled WGS sequence"/>
</dbReference>
<dbReference type="CTD" id="20324868"/>
<proteinExistence type="predicted"/>
<evidence type="ECO:0000313" key="1">
    <source>
        <dbReference type="EMBL" id="KER20826.1"/>
    </source>
</evidence>
<gene>
    <name evidence="1" type="ORF">T265_10700</name>
</gene>
<dbReference type="EMBL" id="KL597017">
    <property type="protein sequence ID" value="KER20826.1"/>
    <property type="molecule type" value="Genomic_DNA"/>
</dbReference>
<accession>A0A074Z195</accession>
<dbReference type="GeneID" id="20324868"/>
<protein>
    <submittedName>
        <fullName evidence="1">Uncharacterized protein</fullName>
    </submittedName>
</protein>
<name>A0A074Z195_OPIVI</name>